<feature type="active site" description="Proton acceptor" evidence="4">
    <location>
        <position position="297"/>
    </location>
</feature>
<dbReference type="FunFam" id="3.30.559.70:FF:000002">
    <property type="entry name" value="Carnitine O-acetyltransferase"/>
    <property type="match status" value="1"/>
</dbReference>
<dbReference type="InterPro" id="IPR023213">
    <property type="entry name" value="CAT-like_dom_sf"/>
</dbReference>
<dbReference type="EMBL" id="JACVVK020000155">
    <property type="protein sequence ID" value="KAK7488113.1"/>
    <property type="molecule type" value="Genomic_DNA"/>
</dbReference>
<organism evidence="7 8">
    <name type="scientific">Batillaria attramentaria</name>
    <dbReference type="NCBI Taxonomy" id="370345"/>
    <lineage>
        <taxon>Eukaryota</taxon>
        <taxon>Metazoa</taxon>
        <taxon>Spiralia</taxon>
        <taxon>Lophotrochozoa</taxon>
        <taxon>Mollusca</taxon>
        <taxon>Gastropoda</taxon>
        <taxon>Caenogastropoda</taxon>
        <taxon>Sorbeoconcha</taxon>
        <taxon>Cerithioidea</taxon>
        <taxon>Batillariidae</taxon>
        <taxon>Batillaria</taxon>
    </lineage>
</organism>
<gene>
    <name evidence="7" type="ORF">BaRGS_00020704</name>
</gene>
<evidence type="ECO:0000256" key="4">
    <source>
        <dbReference type="PIRSR" id="PIRSR600542-1"/>
    </source>
</evidence>
<accession>A0ABD0KM75</accession>
<dbReference type="PANTHER" id="PTHR22589">
    <property type="entry name" value="CARNITINE O-ACYLTRANSFERASE"/>
    <property type="match status" value="1"/>
</dbReference>
<dbReference type="PROSITE" id="PS00439">
    <property type="entry name" value="ACYLTRANSF_C_1"/>
    <property type="match status" value="1"/>
</dbReference>
<evidence type="ECO:0000256" key="1">
    <source>
        <dbReference type="ARBA" id="ARBA00005232"/>
    </source>
</evidence>
<sequence length="566" mass="64049">MFSVQYQLPRLPVPPLQQTVDKYLRTVKPLLNDQEFKTTQEICQKFLQSDGPELQAILEKRMEEKTNWLSEWWKQVAYLDYRIPVVVNFNPAVVFPEQAYRSKDEQLRFAAEVVAGILDYKIMVDEQTLPVETLGGKPLCMMQYYQILSACRIPGLKKDTHAVFPSNEANPPRHINVIHNNHIYEQLQNIVEQSKYAAIPLGLLTTLDRDTWGSVYADLKKDKRNKENFKEIHRSIFVLCLDKPMPQELIKVSKRSAVAAEMLHGGGGTVNSGNRWFDKTLQFMVGADGACGLNYEHTTAEGPPIAAIMDHVLDFVGKEVESGLPAADMTPPRRLNFNMTTSATNAIQEAQREMESLIKDVQITVFTFNDFGKNFIKKCRLSPDAFIQVALQLAYYRIYKRPGATYETASLRRFQLGRTDTIRSCSVESLEFAQSMVYGSMPDAAKVALLREAVKSHRKYTDELAALESGRNIPELFLDTGFTESTYFRLSTSQVGAKHDAVMCFGPAVPDGFGCCYNPQETRLNFAVTAYHFCPETDSDKFANVLKKSLLDMHDLLAKAPQESKL</sequence>
<evidence type="ECO:0000259" key="6">
    <source>
        <dbReference type="Pfam" id="PF00755"/>
    </source>
</evidence>
<dbReference type="InterPro" id="IPR042231">
    <property type="entry name" value="Cho/carn_acyl_trans_2"/>
</dbReference>
<dbReference type="Gene3D" id="3.30.559.70">
    <property type="entry name" value="Choline/Carnitine o-acyltransferase, domain 2"/>
    <property type="match status" value="1"/>
</dbReference>
<evidence type="ECO:0000313" key="8">
    <source>
        <dbReference type="Proteomes" id="UP001519460"/>
    </source>
</evidence>
<dbReference type="SUPFAM" id="SSF52777">
    <property type="entry name" value="CoA-dependent acyltransferases"/>
    <property type="match status" value="2"/>
</dbReference>
<keyword evidence="8" id="KW-1185">Reference proteome</keyword>
<name>A0ABD0KM75_9CAEN</name>
<keyword evidence="3 5" id="KW-0012">Acyltransferase</keyword>
<dbReference type="InterPro" id="IPR039551">
    <property type="entry name" value="Cho/carn_acyl_trans"/>
</dbReference>
<evidence type="ECO:0000313" key="7">
    <source>
        <dbReference type="EMBL" id="KAK7488113.1"/>
    </source>
</evidence>
<dbReference type="Gene3D" id="3.30.559.10">
    <property type="entry name" value="Chloramphenicol acetyltransferase-like domain"/>
    <property type="match status" value="1"/>
</dbReference>
<dbReference type="AlphaFoldDB" id="A0ABD0KM75"/>
<keyword evidence="2 5" id="KW-0808">Transferase</keyword>
<dbReference type="Proteomes" id="UP001519460">
    <property type="component" value="Unassembled WGS sequence"/>
</dbReference>
<dbReference type="PROSITE" id="PS00440">
    <property type="entry name" value="ACYLTRANSF_C_2"/>
    <property type="match status" value="1"/>
</dbReference>
<proteinExistence type="inferred from homology"/>
<evidence type="ECO:0000256" key="3">
    <source>
        <dbReference type="ARBA" id="ARBA00023315"/>
    </source>
</evidence>
<evidence type="ECO:0000256" key="5">
    <source>
        <dbReference type="RuleBase" id="RU003801"/>
    </source>
</evidence>
<reference evidence="7 8" key="1">
    <citation type="journal article" date="2023" name="Sci. Data">
        <title>Genome assembly of the Korean intertidal mud-creeper Batillaria attramentaria.</title>
        <authorList>
            <person name="Patra A.K."/>
            <person name="Ho P.T."/>
            <person name="Jun S."/>
            <person name="Lee S.J."/>
            <person name="Kim Y."/>
            <person name="Won Y.J."/>
        </authorList>
    </citation>
    <scope>NUCLEOTIDE SEQUENCE [LARGE SCALE GENOMIC DNA]</scope>
    <source>
        <strain evidence="7">Wonlab-2016</strain>
    </source>
</reference>
<dbReference type="PANTHER" id="PTHR22589:SF103">
    <property type="entry name" value="CARNITINE O-ACETYL-TRANSFERASE, ISOFORM A-RELATED"/>
    <property type="match status" value="1"/>
</dbReference>
<comment type="caution">
    <text evidence="7">The sequence shown here is derived from an EMBL/GenBank/DDBJ whole genome shotgun (WGS) entry which is preliminary data.</text>
</comment>
<dbReference type="Pfam" id="PF00755">
    <property type="entry name" value="Carn_acyltransf"/>
    <property type="match status" value="1"/>
</dbReference>
<comment type="similarity">
    <text evidence="1 5">Belongs to the carnitine/choline acetyltransferase family.</text>
</comment>
<dbReference type="InterPro" id="IPR000542">
    <property type="entry name" value="Carn_acyl_trans"/>
</dbReference>
<protein>
    <recommendedName>
        <fullName evidence="6">Choline/carnitine acyltransferase domain-containing protein</fullName>
    </recommendedName>
</protein>
<evidence type="ECO:0000256" key="2">
    <source>
        <dbReference type="ARBA" id="ARBA00022679"/>
    </source>
</evidence>
<feature type="domain" description="Choline/carnitine acyltransferase" evidence="6">
    <location>
        <begin position="11"/>
        <end position="548"/>
    </location>
</feature>
<dbReference type="GO" id="GO:0016413">
    <property type="term" value="F:O-acetyltransferase activity"/>
    <property type="evidence" value="ECO:0007669"/>
    <property type="project" value="UniProtKB-ARBA"/>
</dbReference>